<organism evidence="2">
    <name type="scientific">Phytophthora nicotianae</name>
    <name type="common">Potato buckeye rot agent</name>
    <name type="synonym">Phytophthora parasitica</name>
    <dbReference type="NCBI Taxonomy" id="4792"/>
    <lineage>
        <taxon>Eukaryota</taxon>
        <taxon>Sar</taxon>
        <taxon>Stramenopiles</taxon>
        <taxon>Oomycota</taxon>
        <taxon>Peronosporomycetes</taxon>
        <taxon>Peronosporales</taxon>
        <taxon>Peronosporaceae</taxon>
        <taxon>Phytophthora</taxon>
    </lineage>
</organism>
<name>W2MCV4_PHYNI</name>
<evidence type="ECO:0000313" key="2">
    <source>
        <dbReference type="EMBL" id="ETM33314.1"/>
    </source>
</evidence>
<reference evidence="1" key="1">
    <citation type="submission" date="2013-11" db="EMBL/GenBank/DDBJ databases">
        <title>The Genome Sequence of Phytophthora parasitica CJ02B3.</title>
        <authorList>
            <consortium name="The Broad Institute Genomics Platform"/>
            <person name="Russ C."/>
            <person name="Tyler B."/>
            <person name="Panabieres F."/>
            <person name="Shan W."/>
            <person name="Tripathy S."/>
            <person name="Grunwald N."/>
            <person name="Machado M."/>
            <person name="Johnson C.S."/>
            <person name="Arredondo F."/>
            <person name="Hong C."/>
            <person name="Coffey M."/>
            <person name="Young S.K."/>
            <person name="Zeng Q."/>
            <person name="Gargeya S."/>
            <person name="Fitzgerald M."/>
            <person name="Abouelleil A."/>
            <person name="Alvarado L."/>
            <person name="Chapman S.B."/>
            <person name="Gainer-Dewar J."/>
            <person name="Goldberg J."/>
            <person name="Griggs A."/>
            <person name="Gujja S."/>
            <person name="Hansen M."/>
            <person name="Howarth C."/>
            <person name="Imamovic A."/>
            <person name="Ireland A."/>
            <person name="Larimer J."/>
            <person name="McCowan C."/>
            <person name="Murphy C."/>
            <person name="Pearson M."/>
            <person name="Poon T.W."/>
            <person name="Priest M."/>
            <person name="Roberts A."/>
            <person name="Saif S."/>
            <person name="Shea T."/>
            <person name="Sykes S."/>
            <person name="Wortman J."/>
            <person name="Nusbaum C."/>
            <person name="Birren B."/>
        </authorList>
    </citation>
    <scope>NUCLEOTIDE SEQUENCE [LARGE SCALE GENOMIC DNA]</scope>
    <source>
        <strain evidence="1">CJ02B3</strain>
    </source>
</reference>
<evidence type="ECO:0000313" key="1">
    <source>
        <dbReference type="EMBL" id="ETK73402.1"/>
    </source>
</evidence>
<accession>W2MCV4</accession>
<sequence>LDDFLKLASRKIKGKKYNQLYNGNMMHLGLTGM</sequence>
<dbReference type="EMBL" id="KI689331">
    <property type="protein sequence ID" value="ETK73402.1"/>
    <property type="molecule type" value="Genomic_DNA"/>
</dbReference>
<dbReference type="Proteomes" id="UP000053236">
    <property type="component" value="Unassembled WGS sequence"/>
</dbReference>
<dbReference type="EMBL" id="KI696084">
    <property type="protein sequence ID" value="ETM33314.1"/>
    <property type="molecule type" value="Genomic_DNA"/>
</dbReference>
<feature type="non-terminal residue" evidence="2">
    <location>
        <position position="1"/>
    </location>
</feature>
<dbReference type="Gene3D" id="1.10.10.2460">
    <property type="match status" value="1"/>
</dbReference>
<dbReference type="AlphaFoldDB" id="W2MCV4"/>
<gene>
    <name evidence="2" type="ORF">L914_19436</name>
    <name evidence="1" type="ORF">L915_19663</name>
</gene>
<protein>
    <submittedName>
        <fullName evidence="2">Uncharacterized protein</fullName>
    </submittedName>
</protein>
<proteinExistence type="predicted"/>
<reference evidence="2" key="2">
    <citation type="submission" date="2013-11" db="EMBL/GenBank/DDBJ databases">
        <title>The Genome Sequence of Phytophthora parasitica IAC_01/95.</title>
        <authorList>
            <consortium name="The Broad Institute Genomics Platform"/>
            <person name="Russ C."/>
            <person name="Tyler B."/>
            <person name="Panabieres F."/>
            <person name="Shan W."/>
            <person name="Tripathy S."/>
            <person name="Grunwald N."/>
            <person name="Machado M."/>
            <person name="Johnson C.S."/>
            <person name="Arredondo F."/>
            <person name="Hong C."/>
            <person name="Coffey M."/>
            <person name="Young S.K."/>
            <person name="Zeng Q."/>
            <person name="Gargeya S."/>
            <person name="Fitzgerald M."/>
            <person name="Abouelleil A."/>
            <person name="Alvarado L."/>
            <person name="Chapman S.B."/>
            <person name="Gainer-Dewar J."/>
            <person name="Goldberg J."/>
            <person name="Griggs A."/>
            <person name="Gujja S."/>
            <person name="Hansen M."/>
            <person name="Howarth C."/>
            <person name="Imamovic A."/>
            <person name="Ireland A."/>
            <person name="Larimer J."/>
            <person name="McCowan C."/>
            <person name="Murphy C."/>
            <person name="Pearson M."/>
            <person name="Poon T.W."/>
            <person name="Priest M."/>
            <person name="Roberts A."/>
            <person name="Saif S."/>
            <person name="Shea T."/>
            <person name="Sykes S."/>
            <person name="Wortman J."/>
            <person name="Nusbaum C."/>
            <person name="Birren B."/>
        </authorList>
    </citation>
    <scope>NUCLEOTIDE SEQUENCE [LARGE SCALE GENOMIC DNA]</scope>
    <source>
        <strain evidence="2">IAC_01/95</strain>
    </source>
</reference>
<dbReference type="Proteomes" id="UP000054532">
    <property type="component" value="Unassembled WGS sequence"/>
</dbReference>